<name>A0A4W5KE73_9TELE</name>
<evidence type="ECO:0000256" key="1">
    <source>
        <dbReference type="ARBA" id="ARBA00004514"/>
    </source>
</evidence>
<evidence type="ECO:0000256" key="2">
    <source>
        <dbReference type="ARBA" id="ARBA00022490"/>
    </source>
</evidence>
<protein>
    <recommendedName>
        <fullName evidence="5">FIIND domain-containing protein</fullName>
    </recommendedName>
</protein>
<dbReference type="STRING" id="62062.ENSHHUP00000008795"/>
<feature type="domain" description="FIIND" evidence="5">
    <location>
        <begin position="1"/>
        <end position="195"/>
    </location>
</feature>
<dbReference type="PANTHER" id="PTHR46985:SF2">
    <property type="entry name" value="APOPTOSIS-ASSOCIATED SPECK-LIKE PROTEIN CONTAINING A CARD"/>
    <property type="match status" value="1"/>
</dbReference>
<dbReference type="AlphaFoldDB" id="A0A4W5KE73"/>
<evidence type="ECO:0000256" key="4">
    <source>
        <dbReference type="ARBA" id="ARBA00022859"/>
    </source>
</evidence>
<dbReference type="InterPro" id="IPR025307">
    <property type="entry name" value="FIIND_dom"/>
</dbReference>
<dbReference type="PANTHER" id="PTHR46985">
    <property type="entry name" value="NACHT, LRR AND PYD DOMAINS-CONTAINING PROTEIN 1"/>
    <property type="match status" value="1"/>
</dbReference>
<evidence type="ECO:0000259" key="5">
    <source>
        <dbReference type="PROSITE" id="PS51830"/>
    </source>
</evidence>
<evidence type="ECO:0000256" key="3">
    <source>
        <dbReference type="ARBA" id="ARBA00022588"/>
    </source>
</evidence>
<dbReference type="Proteomes" id="UP000314982">
    <property type="component" value="Unassembled WGS sequence"/>
</dbReference>
<keyword evidence="7" id="KW-1185">Reference proteome</keyword>
<accession>A0A4W5KE73</accession>
<reference evidence="6" key="3">
    <citation type="submission" date="2025-09" db="UniProtKB">
        <authorList>
            <consortium name="Ensembl"/>
        </authorList>
    </citation>
    <scope>IDENTIFICATION</scope>
</reference>
<dbReference type="Pfam" id="PF23679">
    <property type="entry name" value="UPA-FIIND"/>
    <property type="match status" value="1"/>
</dbReference>
<sequence length="195" mass="21664">MVTVWRGRGRSLGHWTSGFQCHHAGLFQCSITGLVFSMEEEAEVLYNTVPWDRGLLSQNGKRPAGPLFKFTCLMGSVCQLHLPHCEINSEGGCDFLSVAHVTDDDSMEFLLPHETTETHVILNITGFCKYGITKEQEAPVSPIRALVLLFYQLPDDNNKSTLNVLLLPRNVDIDEVSRSELSNPSLVGIQSNSQC</sequence>
<dbReference type="GO" id="GO:0045087">
    <property type="term" value="P:innate immune response"/>
    <property type="evidence" value="ECO:0007669"/>
    <property type="project" value="UniProtKB-KW"/>
</dbReference>
<proteinExistence type="predicted"/>
<keyword evidence="2" id="KW-0963">Cytoplasm</keyword>
<reference evidence="6" key="2">
    <citation type="submission" date="2025-08" db="UniProtKB">
        <authorList>
            <consortium name="Ensembl"/>
        </authorList>
    </citation>
    <scope>IDENTIFICATION</scope>
</reference>
<organism evidence="6 7">
    <name type="scientific">Hucho hucho</name>
    <name type="common">huchen</name>
    <dbReference type="NCBI Taxonomy" id="62062"/>
    <lineage>
        <taxon>Eukaryota</taxon>
        <taxon>Metazoa</taxon>
        <taxon>Chordata</taxon>
        <taxon>Craniata</taxon>
        <taxon>Vertebrata</taxon>
        <taxon>Euteleostomi</taxon>
        <taxon>Actinopterygii</taxon>
        <taxon>Neopterygii</taxon>
        <taxon>Teleostei</taxon>
        <taxon>Protacanthopterygii</taxon>
        <taxon>Salmoniformes</taxon>
        <taxon>Salmonidae</taxon>
        <taxon>Salmoninae</taxon>
        <taxon>Hucho</taxon>
    </lineage>
</organism>
<dbReference type="GeneTree" id="ENSGT00940000178015"/>
<dbReference type="PROSITE" id="PS51830">
    <property type="entry name" value="FIIND"/>
    <property type="match status" value="1"/>
</dbReference>
<comment type="subcellular location">
    <subcellularLocation>
        <location evidence="1">Cytoplasm</location>
        <location evidence="1">Cytosol</location>
    </subcellularLocation>
</comment>
<dbReference type="GO" id="GO:0005829">
    <property type="term" value="C:cytosol"/>
    <property type="evidence" value="ECO:0007669"/>
    <property type="project" value="UniProtKB-SubCell"/>
</dbReference>
<evidence type="ECO:0000313" key="6">
    <source>
        <dbReference type="Ensembl" id="ENSHHUP00000008795.1"/>
    </source>
</evidence>
<reference evidence="7" key="1">
    <citation type="submission" date="2018-06" db="EMBL/GenBank/DDBJ databases">
        <title>Genome assembly of Danube salmon.</title>
        <authorList>
            <person name="Macqueen D.J."/>
            <person name="Gundappa M.K."/>
        </authorList>
    </citation>
    <scope>NUCLEOTIDE SEQUENCE [LARGE SCALE GENOMIC DNA]</scope>
</reference>
<dbReference type="InterPro" id="IPR051249">
    <property type="entry name" value="NLRP_Inflammasome"/>
</dbReference>
<dbReference type="Pfam" id="PF13553">
    <property type="entry name" value="FIIND"/>
    <property type="match status" value="1"/>
</dbReference>
<keyword evidence="4" id="KW-0391">Immunity</keyword>
<dbReference type="Ensembl" id="ENSHHUT00000009058.1">
    <property type="protein sequence ID" value="ENSHHUP00000008795.1"/>
    <property type="gene ID" value="ENSHHUG00000005386.1"/>
</dbReference>
<evidence type="ECO:0000313" key="7">
    <source>
        <dbReference type="Proteomes" id="UP000314982"/>
    </source>
</evidence>
<keyword evidence="3" id="KW-0399">Innate immunity</keyword>